<evidence type="ECO:0000313" key="1">
    <source>
        <dbReference type="EMBL" id="TWF38823.1"/>
    </source>
</evidence>
<organism evidence="1 2">
    <name type="scientific">Chitinophaga polysaccharea</name>
    <dbReference type="NCBI Taxonomy" id="1293035"/>
    <lineage>
        <taxon>Bacteria</taxon>
        <taxon>Pseudomonadati</taxon>
        <taxon>Bacteroidota</taxon>
        <taxon>Chitinophagia</taxon>
        <taxon>Chitinophagales</taxon>
        <taxon>Chitinophagaceae</taxon>
        <taxon>Chitinophaga</taxon>
    </lineage>
</organism>
<dbReference type="AlphaFoldDB" id="A0A561PL33"/>
<reference evidence="1 2" key="1">
    <citation type="submission" date="2019-06" db="EMBL/GenBank/DDBJ databases">
        <title>Sorghum-associated microbial communities from plants grown in Nebraska, USA.</title>
        <authorList>
            <person name="Schachtman D."/>
        </authorList>
    </citation>
    <scope>NUCLEOTIDE SEQUENCE [LARGE SCALE GENOMIC DNA]</scope>
    <source>
        <strain evidence="1 2">1209</strain>
    </source>
</reference>
<dbReference type="PROSITE" id="PS51257">
    <property type="entry name" value="PROKAR_LIPOPROTEIN"/>
    <property type="match status" value="1"/>
</dbReference>
<keyword evidence="2" id="KW-1185">Reference proteome</keyword>
<sequence>MKRLFLLIIPALFACGGKNNDPVPPDPFKEQKEKTYNLLQGEWVYSRLEIKSIWKCSGNTGCTVLNPDGTVKDTTRANYDLTNSYWKFTGDLLSCKNTAIVGYSFDNKKYSIIGKGFTIQPYGGNEYNILTLTPAKVVITQKTTGPIDGNIYYEYYFTHYLIR</sequence>
<dbReference type="Proteomes" id="UP000320811">
    <property type="component" value="Unassembled WGS sequence"/>
</dbReference>
<comment type="caution">
    <text evidence="1">The sequence shown here is derived from an EMBL/GenBank/DDBJ whole genome shotgun (WGS) entry which is preliminary data.</text>
</comment>
<proteinExistence type="predicted"/>
<name>A0A561PL33_9BACT</name>
<accession>A0A561PL33</accession>
<gene>
    <name evidence="1" type="ORF">FHW36_10644</name>
</gene>
<dbReference type="OrthoDB" id="1263404at2"/>
<dbReference type="RefSeq" id="WP_145671259.1">
    <property type="nucleotide sequence ID" value="NZ_VIWO01000006.1"/>
</dbReference>
<protein>
    <recommendedName>
        <fullName evidence="3">Lipocalin-like protein</fullName>
    </recommendedName>
</protein>
<evidence type="ECO:0008006" key="3">
    <source>
        <dbReference type="Google" id="ProtNLM"/>
    </source>
</evidence>
<evidence type="ECO:0000313" key="2">
    <source>
        <dbReference type="Proteomes" id="UP000320811"/>
    </source>
</evidence>
<dbReference type="EMBL" id="VIWO01000006">
    <property type="protein sequence ID" value="TWF38823.1"/>
    <property type="molecule type" value="Genomic_DNA"/>
</dbReference>